<feature type="transmembrane region" description="Helical" evidence="7">
    <location>
        <begin position="105"/>
        <end position="124"/>
    </location>
</feature>
<dbReference type="Proteomes" id="UP000228934">
    <property type="component" value="Unassembled WGS sequence"/>
</dbReference>
<evidence type="ECO:0000256" key="1">
    <source>
        <dbReference type="ARBA" id="ARBA00009500"/>
    </source>
</evidence>
<dbReference type="PANTHER" id="PTHR11461:SF165">
    <property type="entry name" value="ALPHA-1-ANTITRYPSIN"/>
    <property type="match status" value="1"/>
</dbReference>
<evidence type="ECO:0000256" key="2">
    <source>
        <dbReference type="ARBA" id="ARBA00022690"/>
    </source>
</evidence>
<sequence>MKFVEKRIRNKTNCMSRKWEKPFDEKFTKEGDFHVNKNLTVKVPFMSKTGFYKVAELDEATLVSVPYKGNASALFILPKEGKMKAVESHQSDLVKKFKSHCQRTAMRVFLFVFLSQALLCAGVFGHHEKQEEHHEKQVDDHTEETSPLQKIVPGNVKFSYSFYNHLANKYPSDNLFLSPMSISLLFSMLSAGAKGQTQTQIHETLGFNVSTTSEDINKGFQQLLRLVNQPNTDLELNSANALFLEQHTELVEKFIEDLKDFYESEVIHSDFQKGDEAKNQINAYVEKKTNGKIKELLKSVSPATLLVLINTIYFKGTWLHSFDETRTREADFHVDENKSIKVPMMTIREKFLVAIVREMGFVMVDIPYKGNTSAILIVPDKGKLQEVERALQNVSMQTWRRLIRPM</sequence>
<keyword evidence="3" id="KW-0732">Signal</keyword>
<dbReference type="InterPro" id="IPR042178">
    <property type="entry name" value="Serpin_sf_1"/>
</dbReference>
<name>A0A2G9RFQ3_AQUCT</name>
<dbReference type="InterPro" id="IPR042185">
    <property type="entry name" value="Serpin_sf_2"/>
</dbReference>
<evidence type="ECO:0000256" key="6">
    <source>
        <dbReference type="RuleBase" id="RU000411"/>
    </source>
</evidence>
<protein>
    <recommendedName>
        <fullName evidence="8">Serpin domain-containing protein</fullName>
    </recommendedName>
</protein>
<dbReference type="EMBL" id="KV949596">
    <property type="protein sequence ID" value="PIO26053.1"/>
    <property type="molecule type" value="Genomic_DNA"/>
</dbReference>
<dbReference type="Pfam" id="PF00079">
    <property type="entry name" value="Serpin"/>
    <property type="match status" value="2"/>
</dbReference>
<organism evidence="9 10">
    <name type="scientific">Aquarana catesbeiana</name>
    <name type="common">American bullfrog</name>
    <name type="synonym">Rana catesbeiana</name>
    <dbReference type="NCBI Taxonomy" id="8400"/>
    <lineage>
        <taxon>Eukaryota</taxon>
        <taxon>Metazoa</taxon>
        <taxon>Chordata</taxon>
        <taxon>Craniata</taxon>
        <taxon>Vertebrata</taxon>
        <taxon>Euteleostomi</taxon>
        <taxon>Amphibia</taxon>
        <taxon>Batrachia</taxon>
        <taxon>Anura</taxon>
        <taxon>Neobatrachia</taxon>
        <taxon>Ranoidea</taxon>
        <taxon>Ranidae</taxon>
        <taxon>Aquarana</taxon>
    </lineage>
</organism>
<dbReference type="InterPro" id="IPR036186">
    <property type="entry name" value="Serpin_sf"/>
</dbReference>
<dbReference type="GO" id="GO:0005615">
    <property type="term" value="C:extracellular space"/>
    <property type="evidence" value="ECO:0007669"/>
    <property type="project" value="InterPro"/>
</dbReference>
<dbReference type="OrthoDB" id="671595at2759"/>
<feature type="domain" description="Serpin" evidence="8">
    <location>
        <begin position="160"/>
        <end position="405"/>
    </location>
</feature>
<dbReference type="PANTHER" id="PTHR11461">
    <property type="entry name" value="SERINE PROTEASE INHIBITOR, SERPIN"/>
    <property type="match status" value="1"/>
</dbReference>
<dbReference type="SMART" id="SM00093">
    <property type="entry name" value="SERPIN"/>
    <property type="match status" value="1"/>
</dbReference>
<evidence type="ECO:0000256" key="4">
    <source>
        <dbReference type="ARBA" id="ARBA00022900"/>
    </source>
</evidence>
<proteinExistence type="inferred from homology"/>
<keyword evidence="7" id="KW-0812">Transmembrane</keyword>
<dbReference type="SUPFAM" id="SSF56574">
    <property type="entry name" value="Serpins"/>
    <property type="match status" value="2"/>
</dbReference>
<evidence type="ECO:0000313" key="10">
    <source>
        <dbReference type="Proteomes" id="UP000228934"/>
    </source>
</evidence>
<evidence type="ECO:0000256" key="3">
    <source>
        <dbReference type="ARBA" id="ARBA00022729"/>
    </source>
</evidence>
<reference evidence="10" key="1">
    <citation type="journal article" date="2017" name="Nat. Commun.">
        <title>The North American bullfrog draft genome provides insight into hormonal regulation of long noncoding RNA.</title>
        <authorList>
            <person name="Hammond S.A."/>
            <person name="Warren R.L."/>
            <person name="Vandervalk B.P."/>
            <person name="Kucuk E."/>
            <person name="Khan H."/>
            <person name="Gibb E.A."/>
            <person name="Pandoh P."/>
            <person name="Kirk H."/>
            <person name="Zhao Y."/>
            <person name="Jones M."/>
            <person name="Mungall A.J."/>
            <person name="Coope R."/>
            <person name="Pleasance S."/>
            <person name="Moore R.A."/>
            <person name="Holt R.A."/>
            <person name="Round J.M."/>
            <person name="Ohora S."/>
            <person name="Walle B.V."/>
            <person name="Veldhoen N."/>
            <person name="Helbing C.C."/>
            <person name="Birol I."/>
        </authorList>
    </citation>
    <scope>NUCLEOTIDE SEQUENCE [LARGE SCALE GENOMIC DNA]</scope>
</reference>
<comment type="similarity">
    <text evidence="1 6">Belongs to the serpin family.</text>
</comment>
<evidence type="ECO:0000259" key="8">
    <source>
        <dbReference type="SMART" id="SM00093"/>
    </source>
</evidence>
<evidence type="ECO:0000256" key="5">
    <source>
        <dbReference type="ARBA" id="ARBA00023180"/>
    </source>
</evidence>
<dbReference type="AlphaFoldDB" id="A0A2G9RFQ3"/>
<dbReference type="FunFam" id="2.30.39.10:FF:000003">
    <property type="entry name" value="alpha-1-antitrypsin isoform X1"/>
    <property type="match status" value="1"/>
</dbReference>
<dbReference type="Gene3D" id="3.30.497.10">
    <property type="entry name" value="Antithrombin, subunit I, domain 2"/>
    <property type="match status" value="1"/>
</dbReference>
<keyword evidence="10" id="KW-1185">Reference proteome</keyword>
<dbReference type="InterPro" id="IPR000215">
    <property type="entry name" value="Serpin_fam"/>
</dbReference>
<dbReference type="GO" id="GO:0004867">
    <property type="term" value="F:serine-type endopeptidase inhibitor activity"/>
    <property type="evidence" value="ECO:0007669"/>
    <property type="project" value="InterPro"/>
</dbReference>
<keyword evidence="5" id="KW-0325">Glycoprotein</keyword>
<gene>
    <name evidence="9" type="ORF">AB205_0173530</name>
</gene>
<dbReference type="InterPro" id="IPR023796">
    <property type="entry name" value="Serpin_dom"/>
</dbReference>
<keyword evidence="7" id="KW-0472">Membrane</keyword>
<keyword evidence="2" id="KW-0646">Protease inhibitor</keyword>
<evidence type="ECO:0000313" key="9">
    <source>
        <dbReference type="EMBL" id="PIO26053.1"/>
    </source>
</evidence>
<evidence type="ECO:0000256" key="7">
    <source>
        <dbReference type="SAM" id="Phobius"/>
    </source>
</evidence>
<dbReference type="FunFam" id="3.30.497.10:FF:000001">
    <property type="entry name" value="Serine protease inhibitor"/>
    <property type="match status" value="1"/>
</dbReference>
<keyword evidence="7" id="KW-1133">Transmembrane helix</keyword>
<keyword evidence="4" id="KW-0722">Serine protease inhibitor</keyword>
<accession>A0A2G9RFQ3</accession>
<dbReference type="Gene3D" id="2.30.39.10">
    <property type="entry name" value="Alpha-1-antitrypsin, domain 1"/>
    <property type="match status" value="2"/>
</dbReference>